<comment type="similarity">
    <text evidence="1">Belongs to the N-acetylmuramoyl-L-alanine amidase 2 family.</text>
</comment>
<keyword evidence="2" id="KW-0929">Antimicrobial</keyword>
<evidence type="ECO:0000256" key="1">
    <source>
        <dbReference type="ARBA" id="ARBA00007553"/>
    </source>
</evidence>
<dbReference type="GO" id="GO:0001897">
    <property type="term" value="P:symbiont-mediated cytolysis of host cell"/>
    <property type="evidence" value="ECO:0007669"/>
    <property type="project" value="UniProtKB-ARBA"/>
</dbReference>
<dbReference type="GO" id="GO:0008745">
    <property type="term" value="F:N-acetylmuramoyl-L-alanine amidase activity"/>
    <property type="evidence" value="ECO:0007669"/>
    <property type="project" value="InterPro"/>
</dbReference>
<organism evidence="6">
    <name type="scientific">Siphoviridae sp. ct13O11</name>
    <dbReference type="NCBI Taxonomy" id="2825303"/>
    <lineage>
        <taxon>Viruses</taxon>
        <taxon>Duplodnaviria</taxon>
        <taxon>Heunggongvirae</taxon>
        <taxon>Uroviricota</taxon>
        <taxon>Caudoviricetes</taxon>
    </lineage>
</organism>
<reference evidence="6" key="1">
    <citation type="journal article" date="2021" name="Proc. Natl. Acad. Sci. U.S.A.">
        <title>A Catalog of Tens of Thousands of Viruses from Human Metagenomes Reveals Hidden Associations with Chronic Diseases.</title>
        <authorList>
            <person name="Tisza M.J."/>
            <person name="Buck C.B."/>
        </authorList>
    </citation>
    <scope>NUCLEOTIDE SEQUENCE</scope>
    <source>
        <strain evidence="6">Ct13O11</strain>
    </source>
</reference>
<name>A0A8S5UDB5_9CAUD</name>
<sequence length="143" mass="16007">MAKTLNPQQIKYLIVHCTATARGKDFTAADVDRWHRQQGWDMIGYHYLVRLDGTIEPGRPENTQGAHCKGYNHQSLGICYVGGLDAEGRRPEDTRTTAQVAALGALLHRLRRKYPKARIVGHHNLNPGKACPSFDARAEYADL</sequence>
<dbReference type="GO" id="GO:0009253">
    <property type="term" value="P:peptidoglycan catabolic process"/>
    <property type="evidence" value="ECO:0007669"/>
    <property type="project" value="InterPro"/>
</dbReference>
<dbReference type="SMART" id="SM00644">
    <property type="entry name" value="Ami_2"/>
    <property type="match status" value="1"/>
</dbReference>
<evidence type="ECO:0000256" key="2">
    <source>
        <dbReference type="ARBA" id="ARBA00022529"/>
    </source>
</evidence>
<dbReference type="InterPro" id="IPR002502">
    <property type="entry name" value="Amidase_domain"/>
</dbReference>
<feature type="domain" description="N-acetylmuramoyl-L-alanine amidase" evidence="4">
    <location>
        <begin position="2"/>
        <end position="133"/>
    </location>
</feature>
<evidence type="ECO:0000313" key="6">
    <source>
        <dbReference type="EMBL" id="DAF92394.1"/>
    </source>
</evidence>
<dbReference type="CDD" id="cd06583">
    <property type="entry name" value="PGRP"/>
    <property type="match status" value="1"/>
</dbReference>
<evidence type="ECO:0000256" key="3">
    <source>
        <dbReference type="ARBA" id="ARBA00022638"/>
    </source>
</evidence>
<proteinExistence type="inferred from homology"/>
<dbReference type="Gene3D" id="3.40.80.10">
    <property type="entry name" value="Peptidoglycan recognition protein-like"/>
    <property type="match status" value="1"/>
</dbReference>
<dbReference type="InterPro" id="IPR036505">
    <property type="entry name" value="Amidase/PGRP_sf"/>
</dbReference>
<dbReference type="PANTHER" id="PTHR11022:SF41">
    <property type="entry name" value="PEPTIDOGLYCAN-RECOGNITION PROTEIN LC-RELATED"/>
    <property type="match status" value="1"/>
</dbReference>
<feature type="domain" description="Peptidoglycan recognition protein family" evidence="5">
    <location>
        <begin position="3"/>
        <end position="126"/>
    </location>
</feature>
<protein>
    <submittedName>
        <fullName evidence="6">Endodeoxyribonuclease I</fullName>
    </submittedName>
</protein>
<evidence type="ECO:0000259" key="5">
    <source>
        <dbReference type="SMART" id="SM00701"/>
    </source>
</evidence>
<evidence type="ECO:0000259" key="4">
    <source>
        <dbReference type="SMART" id="SM00644"/>
    </source>
</evidence>
<accession>A0A8S5UDB5</accession>
<keyword evidence="3" id="KW-0081">Bacteriolytic enzyme</keyword>
<dbReference type="GO" id="GO:0042742">
    <property type="term" value="P:defense response to bacterium"/>
    <property type="evidence" value="ECO:0007669"/>
    <property type="project" value="UniProtKB-KW"/>
</dbReference>
<dbReference type="SUPFAM" id="SSF55846">
    <property type="entry name" value="N-acetylmuramoyl-L-alanine amidase-like"/>
    <property type="match status" value="1"/>
</dbReference>
<dbReference type="GO" id="GO:0008270">
    <property type="term" value="F:zinc ion binding"/>
    <property type="evidence" value="ECO:0007669"/>
    <property type="project" value="InterPro"/>
</dbReference>
<dbReference type="Pfam" id="PF01510">
    <property type="entry name" value="Amidase_2"/>
    <property type="match status" value="1"/>
</dbReference>
<dbReference type="InterPro" id="IPR015510">
    <property type="entry name" value="PGRP"/>
</dbReference>
<dbReference type="SMART" id="SM00701">
    <property type="entry name" value="PGRP"/>
    <property type="match status" value="1"/>
</dbReference>
<dbReference type="PANTHER" id="PTHR11022">
    <property type="entry name" value="PEPTIDOGLYCAN RECOGNITION PROTEIN"/>
    <property type="match status" value="1"/>
</dbReference>
<dbReference type="InterPro" id="IPR006619">
    <property type="entry name" value="PGRP_domain_met/bac"/>
</dbReference>
<dbReference type="EMBL" id="BK016066">
    <property type="protein sequence ID" value="DAF92394.1"/>
    <property type="molecule type" value="Genomic_DNA"/>
</dbReference>